<proteinExistence type="predicted"/>
<gene>
    <name evidence="1" type="ORF">HPBE_LOCUS22737</name>
</gene>
<organism evidence="2 3">
    <name type="scientific">Heligmosomoides polygyrus</name>
    <name type="common">Parasitic roundworm</name>
    <dbReference type="NCBI Taxonomy" id="6339"/>
    <lineage>
        <taxon>Eukaryota</taxon>
        <taxon>Metazoa</taxon>
        <taxon>Ecdysozoa</taxon>
        <taxon>Nematoda</taxon>
        <taxon>Chromadorea</taxon>
        <taxon>Rhabditida</taxon>
        <taxon>Rhabditina</taxon>
        <taxon>Rhabditomorpha</taxon>
        <taxon>Strongyloidea</taxon>
        <taxon>Heligmosomidae</taxon>
        <taxon>Heligmosomoides</taxon>
    </lineage>
</organism>
<evidence type="ECO:0000313" key="3">
    <source>
        <dbReference type="WBParaSite" id="HPBE_0002273801-mRNA-1"/>
    </source>
</evidence>
<dbReference type="AlphaFoldDB" id="A0A183GJ94"/>
<reference evidence="1 2" key="1">
    <citation type="submission" date="2018-11" db="EMBL/GenBank/DDBJ databases">
        <authorList>
            <consortium name="Pathogen Informatics"/>
        </authorList>
    </citation>
    <scope>NUCLEOTIDE SEQUENCE [LARGE SCALE GENOMIC DNA]</scope>
</reference>
<dbReference type="WBParaSite" id="HPBE_0002273801-mRNA-1">
    <property type="protein sequence ID" value="HPBE_0002273801-mRNA-1"/>
    <property type="gene ID" value="HPBE_0002273801"/>
</dbReference>
<accession>A0A183GJ94</accession>
<protein>
    <submittedName>
        <fullName evidence="3">Reverse transcriptase domain-containing protein</fullName>
    </submittedName>
</protein>
<sequence length="258" mass="28404">MGSAERWTKPCEQTGYRRGLSTIDHTHTITKLIKVWREQKLTLCLTFINLKKAFDSVETEAVLEALLTQGAPTGLYGKRILRFDSNVSAQPALAGGLNKIHGVLPPYEDQHFFNAARDEINAPTTTILELTTIDVSNGITAIDGKLLLQRSVALSNQVQSLIDEINTLEASVNATNSPYFDQLLQMQANATQMNSTLSALLLSVNQKTSILIDAVDLIEKSCFHLAIFWAYDSKGKLAGPEQAPGKLKLICRKFGEDL</sequence>
<dbReference type="EMBL" id="UZAH01034302">
    <property type="protein sequence ID" value="VDP34396.1"/>
    <property type="molecule type" value="Genomic_DNA"/>
</dbReference>
<dbReference type="OrthoDB" id="410104at2759"/>
<evidence type="ECO:0000313" key="2">
    <source>
        <dbReference type="Proteomes" id="UP000050761"/>
    </source>
</evidence>
<dbReference type="Proteomes" id="UP000050761">
    <property type="component" value="Unassembled WGS sequence"/>
</dbReference>
<reference evidence="3" key="2">
    <citation type="submission" date="2019-09" db="UniProtKB">
        <authorList>
            <consortium name="WormBaseParasite"/>
        </authorList>
    </citation>
    <scope>IDENTIFICATION</scope>
</reference>
<accession>A0A3P8GU34</accession>
<evidence type="ECO:0000313" key="1">
    <source>
        <dbReference type="EMBL" id="VDP34396.1"/>
    </source>
</evidence>
<keyword evidence="2" id="KW-1185">Reference proteome</keyword>
<name>A0A183GJ94_HELPZ</name>